<dbReference type="PANTHER" id="PTHR16305">
    <property type="entry name" value="TESTICULAR SOLUBLE ADENYLYL CYCLASE"/>
    <property type="match status" value="1"/>
</dbReference>
<gene>
    <name evidence="4" type="ORF">Cpa01nite_35320</name>
</gene>
<keyword evidence="1" id="KW-0547">Nucleotide-binding</keyword>
<dbReference type="InterPro" id="IPR016032">
    <property type="entry name" value="Sig_transdc_resp-reg_C-effctor"/>
</dbReference>
<dbReference type="EMBL" id="BONO01000038">
    <property type="protein sequence ID" value="GIG38151.1"/>
    <property type="molecule type" value="Genomic_DNA"/>
</dbReference>
<dbReference type="GO" id="GO:0005524">
    <property type="term" value="F:ATP binding"/>
    <property type="evidence" value="ECO:0007669"/>
    <property type="project" value="UniProtKB-KW"/>
</dbReference>
<dbReference type="InterPro" id="IPR041664">
    <property type="entry name" value="AAA_16"/>
</dbReference>
<dbReference type="SUPFAM" id="SSF48452">
    <property type="entry name" value="TPR-like"/>
    <property type="match status" value="1"/>
</dbReference>
<dbReference type="GO" id="GO:0004016">
    <property type="term" value="F:adenylate cyclase activity"/>
    <property type="evidence" value="ECO:0007669"/>
    <property type="project" value="TreeGrafter"/>
</dbReference>
<organism evidence="4 5">
    <name type="scientific">Cellulomonas pakistanensis</name>
    <dbReference type="NCBI Taxonomy" id="992287"/>
    <lineage>
        <taxon>Bacteria</taxon>
        <taxon>Bacillati</taxon>
        <taxon>Actinomycetota</taxon>
        <taxon>Actinomycetes</taxon>
        <taxon>Micrococcales</taxon>
        <taxon>Cellulomonadaceae</taxon>
        <taxon>Cellulomonas</taxon>
    </lineage>
</organism>
<dbReference type="PRINTS" id="PR00038">
    <property type="entry name" value="HTHLUXR"/>
</dbReference>
<dbReference type="AlphaFoldDB" id="A0A919PCV9"/>
<dbReference type="InterPro" id="IPR027417">
    <property type="entry name" value="P-loop_NTPase"/>
</dbReference>
<protein>
    <submittedName>
        <fullName evidence="4">LuxR family transcriptional regulator</fullName>
    </submittedName>
</protein>
<reference evidence="4" key="1">
    <citation type="submission" date="2021-01" db="EMBL/GenBank/DDBJ databases">
        <title>Whole genome shotgun sequence of Cellulomonas pakistanensis NBRC 110800.</title>
        <authorList>
            <person name="Komaki H."/>
            <person name="Tamura T."/>
        </authorList>
    </citation>
    <scope>NUCLEOTIDE SEQUENCE</scope>
    <source>
        <strain evidence="4">NBRC 110800</strain>
    </source>
</reference>
<dbReference type="PROSITE" id="PS00622">
    <property type="entry name" value="HTH_LUXR_1"/>
    <property type="match status" value="1"/>
</dbReference>
<evidence type="ECO:0000259" key="3">
    <source>
        <dbReference type="PROSITE" id="PS50043"/>
    </source>
</evidence>
<evidence type="ECO:0000313" key="5">
    <source>
        <dbReference type="Proteomes" id="UP000642125"/>
    </source>
</evidence>
<dbReference type="PROSITE" id="PS50043">
    <property type="entry name" value="HTH_LUXR_2"/>
    <property type="match status" value="1"/>
</dbReference>
<dbReference type="GO" id="GO:0005737">
    <property type="term" value="C:cytoplasm"/>
    <property type="evidence" value="ECO:0007669"/>
    <property type="project" value="TreeGrafter"/>
</dbReference>
<keyword evidence="2" id="KW-0067">ATP-binding</keyword>
<dbReference type="SUPFAM" id="SSF46894">
    <property type="entry name" value="C-terminal effector domain of the bipartite response regulators"/>
    <property type="match status" value="1"/>
</dbReference>
<dbReference type="Proteomes" id="UP000642125">
    <property type="component" value="Unassembled WGS sequence"/>
</dbReference>
<dbReference type="InterPro" id="IPR011990">
    <property type="entry name" value="TPR-like_helical_dom_sf"/>
</dbReference>
<dbReference type="GO" id="GO:0003677">
    <property type="term" value="F:DNA binding"/>
    <property type="evidence" value="ECO:0007669"/>
    <property type="project" value="InterPro"/>
</dbReference>
<sequence length="1008" mass="105700">MSVAAATIDLMSRSVGRAPFVARDEEVTALLAAVARAAGGEPGLVLLGADAGVGKTRLLTHTARLATERGATVVISHCVDLGEIGLPYLPFADALHQLVDADRPGVAEVVASRPALRRLLPAATAGEPARTGADEQAERLQLFDGVAAALAASGSPEAPLVLVLEDLHWADSSSRDLLRFLVARLRSEPVLLVGSYRADDLHRRHPLRPVLAELGRNPRVERIDLPPFTPDELRAFTTALGGGPLPEGALRRIQRRSEGNAYFAEELMEARGAGADLPGTLADVLRARLEALDPDVQRLVRAASAAGRRVAEPLLRAVVAGPDAGPDGHAAFDAALRDAVAHHVLVGEDRRIAFRHALLAEAVYADLLPGEQVALHRDYLLAAAADPALATPAERAHHALLSHDNRLALLASRDAAREAGRVLAPAEELRHLETVLRLWPGVPTAAADLGEERVDVLLAAAAAGGRAGLGERAVAMAREAVAAVEAAGAPADGPAARRVAALRTTLARHLLGAERVDEALRETDRALAALADLDGTPDPARAWALATHARAALNSDLDDQAEVSAAAAVDEARAAGAVDAEADALISLAVLVVDDRDRAADLLTVALHRARDAGDTTTELRCTYNLAANRYYAGRLDEAAATVAAGMELAAREGLTWSAYGVELRLFEEIVRYARGDLTPPAPTADPGPPRAASAVDGVQMYAAVARGDADAAERGLSLLHGAHDDTMITLIAGGCAVDALTWAGRLDEAVALAHELIDEISRVWSDYFLGGIWLSALGIAALADQAAADRTAGRDPAPRLDLGDRLLNRAVVTADRGRPRGGQLGPEGRAWLARAHAEHARLRGVADPDAWRAAVRELDYGYRYELARARWRWAEALLGADDRAAARDQVATALSEARAMGATPLVTAATDLARRARLDVPGVPTGGSDVLTGREAEVLALAAEGLSNRQIGERLFISGKTVSVHMSRVLDKLGAGGRAEAVAIAHRRGLLGGLTAARGGHPARPGP</sequence>
<dbReference type="SUPFAM" id="SSF52540">
    <property type="entry name" value="P-loop containing nucleoside triphosphate hydrolases"/>
    <property type="match status" value="1"/>
</dbReference>
<evidence type="ECO:0000256" key="1">
    <source>
        <dbReference type="ARBA" id="ARBA00022741"/>
    </source>
</evidence>
<dbReference type="Pfam" id="PF00196">
    <property type="entry name" value="GerE"/>
    <property type="match status" value="1"/>
</dbReference>
<proteinExistence type="predicted"/>
<name>A0A919PCV9_9CELL</name>
<dbReference type="InterPro" id="IPR000792">
    <property type="entry name" value="Tscrpt_reg_LuxR_C"/>
</dbReference>
<dbReference type="Gene3D" id="1.10.10.10">
    <property type="entry name" value="Winged helix-like DNA-binding domain superfamily/Winged helix DNA-binding domain"/>
    <property type="match status" value="1"/>
</dbReference>
<keyword evidence="5" id="KW-1185">Reference proteome</keyword>
<dbReference type="GO" id="GO:0006355">
    <property type="term" value="P:regulation of DNA-templated transcription"/>
    <property type="evidence" value="ECO:0007669"/>
    <property type="project" value="InterPro"/>
</dbReference>
<dbReference type="CDD" id="cd06170">
    <property type="entry name" value="LuxR_C_like"/>
    <property type="match status" value="1"/>
</dbReference>
<feature type="domain" description="HTH luxR-type" evidence="3">
    <location>
        <begin position="925"/>
        <end position="990"/>
    </location>
</feature>
<dbReference type="InterPro" id="IPR036388">
    <property type="entry name" value="WH-like_DNA-bd_sf"/>
</dbReference>
<evidence type="ECO:0000313" key="4">
    <source>
        <dbReference type="EMBL" id="GIG38151.1"/>
    </source>
</evidence>
<dbReference type="PANTHER" id="PTHR16305:SF35">
    <property type="entry name" value="TRANSCRIPTIONAL ACTIVATOR DOMAIN"/>
    <property type="match status" value="1"/>
</dbReference>
<evidence type="ECO:0000256" key="2">
    <source>
        <dbReference type="ARBA" id="ARBA00022840"/>
    </source>
</evidence>
<accession>A0A919PCV9</accession>
<comment type="caution">
    <text evidence="4">The sequence shown here is derived from an EMBL/GenBank/DDBJ whole genome shotgun (WGS) entry which is preliminary data.</text>
</comment>
<dbReference type="SMART" id="SM00421">
    <property type="entry name" value="HTH_LUXR"/>
    <property type="match status" value="1"/>
</dbReference>
<dbReference type="Pfam" id="PF13191">
    <property type="entry name" value="AAA_16"/>
    <property type="match status" value="1"/>
</dbReference>
<dbReference type="RefSeq" id="WP_308439398.1">
    <property type="nucleotide sequence ID" value="NZ_BONO01000038.1"/>
</dbReference>